<dbReference type="GeneID" id="25988257"/>
<evidence type="ECO:0000256" key="2">
    <source>
        <dbReference type="ARBA" id="ARBA00022801"/>
    </source>
</evidence>
<dbReference type="PANTHER" id="PTHR11559">
    <property type="entry name" value="CARBOXYLESTERASE"/>
    <property type="match status" value="1"/>
</dbReference>
<feature type="signal peptide" evidence="5">
    <location>
        <begin position="1"/>
        <end position="15"/>
    </location>
</feature>
<gene>
    <name evidence="7" type="ORF">A1Q1_04745</name>
</gene>
<keyword evidence="2 3" id="KW-0378">Hydrolase</keyword>
<dbReference type="SUPFAM" id="SSF53474">
    <property type="entry name" value="alpha/beta-Hydrolases"/>
    <property type="match status" value="1"/>
</dbReference>
<name>J6EQC5_TRIAS</name>
<evidence type="ECO:0000313" key="7">
    <source>
        <dbReference type="EMBL" id="EJT46674.1"/>
    </source>
</evidence>
<dbReference type="EMBL" id="ALBS01000281">
    <property type="protein sequence ID" value="EJT46674.1"/>
    <property type="molecule type" value="Genomic_DNA"/>
</dbReference>
<protein>
    <recommendedName>
        <fullName evidence="3">Carboxylic ester hydrolase</fullName>
        <ecNumber evidence="3">3.1.1.-</ecNumber>
    </recommendedName>
</protein>
<dbReference type="GO" id="GO:0016787">
    <property type="term" value="F:hydrolase activity"/>
    <property type="evidence" value="ECO:0007669"/>
    <property type="project" value="UniProtKB-KW"/>
</dbReference>
<dbReference type="InterPro" id="IPR029058">
    <property type="entry name" value="AB_hydrolase_fold"/>
</dbReference>
<feature type="chain" id="PRO_5012632979" description="Carboxylic ester hydrolase" evidence="5">
    <location>
        <begin position="16"/>
        <end position="531"/>
    </location>
</feature>
<evidence type="ECO:0000256" key="5">
    <source>
        <dbReference type="SAM" id="SignalP"/>
    </source>
</evidence>
<dbReference type="InterPro" id="IPR019826">
    <property type="entry name" value="Carboxylesterase_B_AS"/>
</dbReference>
<keyword evidence="5" id="KW-0732">Signal</keyword>
<dbReference type="AlphaFoldDB" id="J6EQC5"/>
<evidence type="ECO:0000256" key="3">
    <source>
        <dbReference type="RuleBase" id="RU361235"/>
    </source>
</evidence>
<dbReference type="OrthoDB" id="408631at2759"/>
<dbReference type="EC" id="3.1.1.-" evidence="3"/>
<feature type="region of interest" description="Disordered" evidence="4">
    <location>
        <begin position="452"/>
        <end position="476"/>
    </location>
</feature>
<feature type="domain" description="Carboxylesterase type B" evidence="6">
    <location>
        <begin position="77"/>
        <end position="396"/>
    </location>
</feature>
<reference evidence="7 8" key="1">
    <citation type="journal article" date="2012" name="Eukaryot. Cell">
        <title>Draft genome sequence of CBS 2479, the standard type strain of Trichosporon asahii.</title>
        <authorList>
            <person name="Yang R.Y."/>
            <person name="Li H.T."/>
            <person name="Zhu H."/>
            <person name="Zhou G.P."/>
            <person name="Wang M."/>
            <person name="Wang L."/>
        </authorList>
    </citation>
    <scope>NUCLEOTIDE SEQUENCE [LARGE SCALE GENOMIC DNA]</scope>
    <source>
        <strain evidence="8">ATCC 90039 / CBS 2479 / JCM 2466 / KCTC 7840 / NCYC 2677 / UAMH 7654</strain>
    </source>
</reference>
<evidence type="ECO:0000256" key="1">
    <source>
        <dbReference type="ARBA" id="ARBA00005964"/>
    </source>
</evidence>
<dbReference type="Pfam" id="PF00135">
    <property type="entry name" value="COesterase"/>
    <property type="match status" value="1"/>
</dbReference>
<evidence type="ECO:0000256" key="4">
    <source>
        <dbReference type="SAM" id="MobiDB-lite"/>
    </source>
</evidence>
<dbReference type="RefSeq" id="XP_014178458.1">
    <property type="nucleotide sequence ID" value="XM_014322983.1"/>
</dbReference>
<dbReference type="InterPro" id="IPR050309">
    <property type="entry name" value="Type-B_Carboxylest/Lipase"/>
</dbReference>
<accession>J6EQC5</accession>
<sequence>MVALRIALLAVTALAAQVELEKRISVPSVDLTSNSTRVPKAIITSKNGANVTISGLALPGYDAYLGIPFAEPPDRSYGGGFIAGAASTYISGPMIQYGVDTKRPFILVAMNYRLGILGWGYGKDVAQNKAGNLGIRDQILALEFVRDHISAFGGDPAKVTLFGQSAGAISTSIIMLNQTQNLFRGAIMQSGAQSTAPITNTSTGWNAPYNNTAQNAGCMAPNTTNLGNLTTWQCLKRIPADTLMAAAAKTKASLQYSLPYIWAPSVDGDIVPESPWKMLQEGRFSRVPFITGNVRDEGTGTLPTWLNSSIPLSFAFGLLQPQVSNPSSFLKVLAAYPNVTALGSPYGTGNETFGLDPIFKQAASIVGDEAFQSRRRYFIRQANKFNFTRTWSYEFRGETPGAPPYTGRRGMMNYWINFAYYLDPNGNMTHNPHVNTTNTTVTYAKGNWKNPAVRQKKGQDGKKDGAQKDKGGKHALERTVWRPHAFPENKNAMLFAPGNLTMIQDDYREQQMQVFDGPEMAKDLNYRRGIL</sequence>
<dbReference type="Proteomes" id="UP000002748">
    <property type="component" value="Unassembled WGS sequence"/>
</dbReference>
<comment type="similarity">
    <text evidence="1 3">Belongs to the type-B carboxylesterase/lipase family.</text>
</comment>
<dbReference type="InterPro" id="IPR002018">
    <property type="entry name" value="CarbesteraseB"/>
</dbReference>
<organism evidence="7 8">
    <name type="scientific">Trichosporon asahii var. asahii (strain ATCC 90039 / CBS 2479 / JCM 2466 / KCTC 7840 / NBRC 103889/ NCYC 2677 / UAMH 7654)</name>
    <name type="common">Yeast</name>
    <dbReference type="NCBI Taxonomy" id="1186058"/>
    <lineage>
        <taxon>Eukaryota</taxon>
        <taxon>Fungi</taxon>
        <taxon>Dikarya</taxon>
        <taxon>Basidiomycota</taxon>
        <taxon>Agaricomycotina</taxon>
        <taxon>Tremellomycetes</taxon>
        <taxon>Trichosporonales</taxon>
        <taxon>Trichosporonaceae</taxon>
        <taxon>Trichosporon</taxon>
    </lineage>
</organism>
<evidence type="ECO:0000313" key="8">
    <source>
        <dbReference type="Proteomes" id="UP000002748"/>
    </source>
</evidence>
<dbReference type="VEuPathDB" id="FungiDB:A1Q1_04745"/>
<proteinExistence type="inferred from homology"/>
<evidence type="ECO:0000259" key="6">
    <source>
        <dbReference type="Pfam" id="PF00135"/>
    </source>
</evidence>
<dbReference type="PROSITE" id="PS00122">
    <property type="entry name" value="CARBOXYLESTERASE_B_1"/>
    <property type="match status" value="1"/>
</dbReference>
<dbReference type="HOGENOM" id="CLU_006586_10_6_1"/>
<dbReference type="KEGG" id="tasa:A1Q1_04745"/>
<comment type="caution">
    <text evidence="7">The sequence shown here is derived from an EMBL/GenBank/DDBJ whole genome shotgun (WGS) entry which is preliminary data.</text>
</comment>
<dbReference type="Gene3D" id="3.40.50.1820">
    <property type="entry name" value="alpha/beta hydrolase"/>
    <property type="match status" value="1"/>
</dbReference>
<feature type="compositionally biased region" description="Basic and acidic residues" evidence="4">
    <location>
        <begin position="457"/>
        <end position="476"/>
    </location>
</feature>